<proteinExistence type="predicted"/>
<dbReference type="RefSeq" id="WP_073854398.1">
    <property type="nucleotide sequence ID" value="NZ_LVWA01000012.1"/>
</dbReference>
<name>A0A1Q5P8J9_9BACT</name>
<dbReference type="Proteomes" id="UP000186551">
    <property type="component" value="Unassembled WGS sequence"/>
</dbReference>
<keyword evidence="2" id="KW-1185">Reference proteome</keyword>
<dbReference type="STRING" id="1797110.A3841_05040"/>
<evidence type="ECO:0000313" key="1">
    <source>
        <dbReference type="EMBL" id="OKL38523.1"/>
    </source>
</evidence>
<protein>
    <submittedName>
        <fullName evidence="1">Uncharacterized protein</fullName>
    </submittedName>
</protein>
<dbReference type="EMBL" id="LVWA01000012">
    <property type="protein sequence ID" value="OKL38523.1"/>
    <property type="molecule type" value="Genomic_DNA"/>
</dbReference>
<accession>A0A1Q5P8J9</accession>
<gene>
    <name evidence="1" type="ORF">A3841_05040</name>
</gene>
<evidence type="ECO:0000313" key="2">
    <source>
        <dbReference type="Proteomes" id="UP000186551"/>
    </source>
</evidence>
<dbReference type="AlphaFoldDB" id="A0A1Q5P8J9"/>
<comment type="caution">
    <text evidence="1">The sequence shown here is derived from an EMBL/GenBank/DDBJ whole genome shotgun (WGS) entry which is preliminary data.</text>
</comment>
<dbReference type="OrthoDB" id="894042at2"/>
<sequence>MRQILAIFLLVVYTCTGTTLQELQKAPVLAAHYLEHQEMTSDISLTQFLVLHYLSGNVKDGDYARDMQLPFKTTDVVASATTPLVIPVPFPELNFTLPPSAHVHGAVLDVDFHSSRFLSSIWQPPKSC</sequence>
<reference evidence="1 2" key="1">
    <citation type="submission" date="2016-03" db="EMBL/GenBank/DDBJ databases">
        <title>Genome sequence of Pontibacter sp. nov., of the family cytophagaceae, isolated from marine sediment of the Yellow Sea, China.</title>
        <authorList>
            <person name="Zhang G."/>
            <person name="Zhang R."/>
        </authorList>
    </citation>
    <scope>NUCLEOTIDE SEQUENCE [LARGE SCALE GENOMIC DNA]</scope>
    <source>
        <strain evidence="1 2">S10-8</strain>
    </source>
</reference>
<organism evidence="1 2">
    <name type="scientific">Pontibacter flavimaris</name>
    <dbReference type="NCBI Taxonomy" id="1797110"/>
    <lineage>
        <taxon>Bacteria</taxon>
        <taxon>Pseudomonadati</taxon>
        <taxon>Bacteroidota</taxon>
        <taxon>Cytophagia</taxon>
        <taxon>Cytophagales</taxon>
        <taxon>Hymenobacteraceae</taxon>
        <taxon>Pontibacter</taxon>
    </lineage>
</organism>